<keyword evidence="4 6" id="KW-0949">S-adenosyl-L-methionine</keyword>
<proteinExistence type="inferred from homology"/>
<comment type="function">
    <text evidence="6">Specifically catalyzes the N1-methylation of pseudouridine at position 54 (Psi54) in tRNAs.</text>
</comment>
<dbReference type="SUPFAM" id="SSF75217">
    <property type="entry name" value="alpha/beta knot"/>
    <property type="match status" value="1"/>
</dbReference>
<dbReference type="PANTHER" id="PTHR40703">
    <property type="entry name" value="TRNA (PSEUDOURIDINE(54)-N(1))-METHYLTRANSFERASE"/>
    <property type="match status" value="1"/>
</dbReference>
<feature type="binding site" evidence="6">
    <location>
        <position position="129"/>
    </location>
    <ligand>
        <name>S-adenosyl-L-methionine</name>
        <dbReference type="ChEBI" id="CHEBI:59789"/>
    </ligand>
</feature>
<keyword evidence="3 6" id="KW-0808">Transferase</keyword>
<evidence type="ECO:0000256" key="4">
    <source>
        <dbReference type="ARBA" id="ARBA00022691"/>
    </source>
</evidence>
<dbReference type="EC" id="2.1.1.257" evidence="6"/>
<comment type="caution">
    <text evidence="6">Lacks conserved residue(s) required for the propagation of feature annotation.</text>
</comment>
<dbReference type="GO" id="GO:0005737">
    <property type="term" value="C:cytoplasm"/>
    <property type="evidence" value="ECO:0007669"/>
    <property type="project" value="UniProtKB-SubCell"/>
</dbReference>
<comment type="subunit">
    <text evidence="6">Homodimer.</text>
</comment>
<dbReference type="Proteomes" id="UP000243820">
    <property type="component" value="Unassembled WGS sequence"/>
</dbReference>
<dbReference type="EMBL" id="LMVO01000046">
    <property type="protein sequence ID" value="PAV08521.1"/>
    <property type="molecule type" value="Genomic_DNA"/>
</dbReference>
<sequence length="195" mass="21818">MIRFAVIGHKAVTTPDFSLNDMPGGAGRMDVLCRCINASFFLSHDLRRNTECYLILKGGEQADPENTVTLRFSGEKIKSLNPDERSAGALIKKALVTIPEEEYQRAAPGISIRKSGLSKLLQEHPFAVLDENGEDIRTAKILPENFILSDHQNFTEEEMDLIKDLPKYSVGPRVLHADHTITVILNEFDRRGEQA</sequence>
<dbReference type="RefSeq" id="WP_095642571.1">
    <property type="nucleotide sequence ID" value="NZ_LMVO01000046.1"/>
</dbReference>
<evidence type="ECO:0000256" key="5">
    <source>
        <dbReference type="ARBA" id="ARBA00022694"/>
    </source>
</evidence>
<evidence type="ECO:0000256" key="2">
    <source>
        <dbReference type="ARBA" id="ARBA00022603"/>
    </source>
</evidence>
<reference evidence="7 8" key="1">
    <citation type="journal article" date="2017" name="BMC Genomics">
        <title>Genomic analysis of methanogenic archaea reveals a shift towards energy conservation.</title>
        <authorList>
            <person name="Gilmore S.P."/>
            <person name="Henske J.K."/>
            <person name="Sexton J.A."/>
            <person name="Solomon K.V."/>
            <person name="Seppala S."/>
            <person name="Yoo J.I."/>
            <person name="Huyett L.M."/>
            <person name="Pressman A."/>
            <person name="Cogan J.Z."/>
            <person name="Kivenson V."/>
            <person name="Peng X."/>
            <person name="Tan Y."/>
            <person name="Valentine D.L."/>
            <person name="O'Malley M.A."/>
        </authorList>
    </citation>
    <scope>NUCLEOTIDE SEQUENCE [LARGE SCALE GENOMIC DNA]</scope>
    <source>
        <strain evidence="7 8">XII</strain>
    </source>
</reference>
<dbReference type="InterPro" id="IPR029026">
    <property type="entry name" value="tRNA_m1G_MTases_N"/>
</dbReference>
<dbReference type="InterPro" id="IPR029028">
    <property type="entry name" value="Alpha/beta_knot_MTases"/>
</dbReference>
<dbReference type="AlphaFoldDB" id="A0AAX0Q656"/>
<dbReference type="GO" id="GO:0008757">
    <property type="term" value="F:S-adenosylmethionine-dependent methyltransferase activity"/>
    <property type="evidence" value="ECO:0007669"/>
    <property type="project" value="UniProtKB-UniRule"/>
</dbReference>
<dbReference type="GO" id="GO:0008175">
    <property type="term" value="F:tRNA methyltransferase activity"/>
    <property type="evidence" value="ECO:0007669"/>
    <property type="project" value="UniProtKB-UniRule"/>
</dbReference>
<comment type="catalytic activity">
    <reaction evidence="6">
        <text>pseudouridine(54) in tRNA + S-adenosyl-L-methionine = N(1)-methylpseudouridine(54) in tRNA + S-adenosyl-L-homocysteine + H(+)</text>
        <dbReference type="Rhea" id="RHEA:55292"/>
        <dbReference type="Rhea" id="RHEA-COMP:14140"/>
        <dbReference type="Rhea" id="RHEA-COMP:14141"/>
        <dbReference type="ChEBI" id="CHEBI:15378"/>
        <dbReference type="ChEBI" id="CHEBI:57856"/>
        <dbReference type="ChEBI" id="CHEBI:59789"/>
        <dbReference type="ChEBI" id="CHEBI:65314"/>
        <dbReference type="ChEBI" id="CHEBI:74890"/>
        <dbReference type="EC" id="2.1.1.257"/>
    </reaction>
</comment>
<dbReference type="NCBIfam" id="NF002560">
    <property type="entry name" value="PRK02135.1"/>
    <property type="match status" value="1"/>
</dbReference>
<keyword evidence="5 6" id="KW-0819">tRNA processing</keyword>
<comment type="caution">
    <text evidence="7">The sequence shown here is derived from an EMBL/GenBank/DDBJ whole genome shotgun (WGS) entry which is preliminary data.</text>
</comment>
<protein>
    <recommendedName>
        <fullName evidence="6">tRNA (pseudouridine(54)-N(1))-methyltransferase</fullName>
        <ecNumber evidence="6">2.1.1.257</ecNumber>
    </recommendedName>
</protein>
<dbReference type="GO" id="GO:0030488">
    <property type="term" value="P:tRNA methylation"/>
    <property type="evidence" value="ECO:0007669"/>
    <property type="project" value="UniProtKB-UniRule"/>
</dbReference>
<evidence type="ECO:0000256" key="1">
    <source>
        <dbReference type="ARBA" id="ARBA00022490"/>
    </source>
</evidence>
<evidence type="ECO:0000256" key="6">
    <source>
        <dbReference type="HAMAP-Rule" id="MF_00587"/>
    </source>
</evidence>
<dbReference type="CDD" id="cd18087">
    <property type="entry name" value="TrmY-like"/>
    <property type="match status" value="1"/>
</dbReference>
<keyword evidence="8" id="KW-1185">Reference proteome</keyword>
<dbReference type="Gene3D" id="3.40.1280.10">
    <property type="match status" value="1"/>
</dbReference>
<comment type="subcellular location">
    <subcellularLocation>
        <location evidence="6">Cytoplasm</location>
    </subcellularLocation>
</comment>
<dbReference type="InterPro" id="IPR007158">
    <property type="entry name" value="TrmY"/>
</dbReference>
<dbReference type="Pfam" id="PF04013">
    <property type="entry name" value="Methyltrn_RNA_2"/>
    <property type="match status" value="1"/>
</dbReference>
<organism evidence="7 8">
    <name type="scientific">Methanocorpusculum parvum</name>
    <dbReference type="NCBI Taxonomy" id="2193"/>
    <lineage>
        <taxon>Archaea</taxon>
        <taxon>Methanobacteriati</taxon>
        <taxon>Methanobacteriota</taxon>
        <taxon>Stenosarchaea group</taxon>
        <taxon>Methanomicrobia</taxon>
        <taxon>Methanomicrobiales</taxon>
        <taxon>Methanocorpusculaceae</taxon>
        <taxon>Methanocorpusculum</taxon>
    </lineage>
</organism>
<dbReference type="HAMAP" id="MF_00587">
    <property type="entry name" value="tRNA_methyltr_TrmY"/>
    <property type="match status" value="1"/>
</dbReference>
<name>A0AAX0Q656_9EURY</name>
<evidence type="ECO:0000256" key="3">
    <source>
        <dbReference type="ARBA" id="ARBA00022679"/>
    </source>
</evidence>
<keyword evidence="2 6" id="KW-0489">Methyltransferase</keyword>
<comment type="similarity">
    <text evidence="6">Belongs to the methyltransferase superfamily. TrmY family.</text>
</comment>
<keyword evidence="1 6" id="KW-0963">Cytoplasm</keyword>
<accession>A0AAX0Q656</accession>
<dbReference type="PANTHER" id="PTHR40703:SF1">
    <property type="entry name" value="TRNA (PSEUDOURIDINE(54)-N(1))-METHYLTRANSFERASE"/>
    <property type="match status" value="1"/>
</dbReference>
<gene>
    <name evidence="6" type="primary">trmY</name>
    <name evidence="7" type="ORF">ASJ83_02910</name>
</gene>
<evidence type="ECO:0000313" key="8">
    <source>
        <dbReference type="Proteomes" id="UP000243820"/>
    </source>
</evidence>
<evidence type="ECO:0000313" key="7">
    <source>
        <dbReference type="EMBL" id="PAV08521.1"/>
    </source>
</evidence>